<evidence type="ECO:0000256" key="1">
    <source>
        <dbReference type="SAM" id="MobiDB-lite"/>
    </source>
</evidence>
<dbReference type="PANTHER" id="PTHR14741">
    <property type="entry name" value="S-ADENOSYLMETHIONINE-DEPENDENT METHYLTRANSFERASE RELATED"/>
    <property type="match status" value="1"/>
</dbReference>
<feature type="region of interest" description="Disordered" evidence="1">
    <location>
        <begin position="334"/>
        <end position="354"/>
    </location>
</feature>
<dbReference type="Gene3D" id="3.40.50.150">
    <property type="entry name" value="Vaccinia Virus protein VP39"/>
    <property type="match status" value="2"/>
</dbReference>
<dbReference type="Proteomes" id="UP000722791">
    <property type="component" value="Unassembled WGS sequence"/>
</dbReference>
<dbReference type="InterPro" id="IPR036621">
    <property type="entry name" value="Anticodon-bd_dom_sf"/>
</dbReference>
<dbReference type="EMBL" id="BNCQ01000007">
    <property type="protein sequence ID" value="GIM00188.1"/>
    <property type="molecule type" value="Genomic_DNA"/>
</dbReference>
<proteinExistence type="predicted"/>
<dbReference type="SUPFAM" id="SSF54928">
    <property type="entry name" value="RNA-binding domain, RBD"/>
    <property type="match status" value="1"/>
</dbReference>
<sequence>MYFRTSAGGTVRLHDCICWRHLEGRPCRTNQECQVAESTDVVIIPVPPSGCRNSKRTRKGCDTQVPCSATSSNAPPSGAGAAASPNVDHDALLRYCAAVRAALEAGGLRTTVDDCPRQTPGSKYHVWENRGVGMRVEVGAREAVSGTTCLAIHPRLTHLMPLATRAIDLAAAPLPPDPTAAGEDVDGPVGMRQRPAKGSSGVMEVAVLTASNGGGGGRGSGGAGTSLRLTGLSLAALVAACRAVAGQNQSAAAVTVVTATNSLATFATAHVAHGSCSGISPSGAAATESAAAARSKWCRKLHLWPEQVAAWGSTESAIAVLMAELAEAAATTAADRAGTGGTAAKGNRRADGSAGGRPCVAHLRHLLQLGRPCYCGRGHYSLPELQQEVDKRFQEYNHSSRDELQQPQHIMTWIAPAPPPTVAGSKARVQQGCFETTARSACGTQHKQQDSETLRPASQRGGPRICGVLSTSSETAAPETAAVAAMAEYGGPGFDSGGEDFDGSGGGNSSKSAGDRVVLLVGNIPSAVKASTVQTALAEAFAPFGCCGVAVSRTRSGGSHGWSRVTLAVEDSTETAAAAAIAALDNKLHLGGAPLTVSYSSGRLDTIFPYLPYVVRSALRVDSTAAYSATDQATADKMTDLLAGLAERLLLTDWWPSSQGGHGPPSDEPRAAAVPRAVAEPGVAAAASTFSLGPPQPAARPSSLLLPLVLTDGTACCGGNSLSFSRRFQRVVAVELDPDRAEDLRHNAALVCAWNALRRGQLASAATPPGGSSLDTSVPIAPFSAEPNGVTGESPDGSDPRRAMGSEPTSFVSGADVMTRGLPITTWRSNDEGPLGTLEVRCGDYTELMGLLRQDVVFMDPPWGGPQYSSSARNAVRQAGQVGCGDSSGLSTVSVAIQNDSNDNGNGGGKVEYGDTAFTLGSRPLSYMVTELLVSGGARMVALKLPSRSGAELRKMQVRIRQLVTARLRESGNSDGDGAGGACGICPRLLGAEVTLGRSTLVVFLLLPYRRCRDGAEGVGTAAAAGTAESCKGASGLVSAFRTAMRELCSQMGLAYRLVNE</sequence>
<feature type="region of interest" description="Disordered" evidence="1">
    <location>
        <begin position="53"/>
        <end position="84"/>
    </location>
</feature>
<evidence type="ECO:0000313" key="3">
    <source>
        <dbReference type="Proteomes" id="UP000722791"/>
    </source>
</evidence>
<dbReference type="SUPFAM" id="SSF52954">
    <property type="entry name" value="Class II aaRS ABD-related"/>
    <property type="match status" value="1"/>
</dbReference>
<gene>
    <name evidence="2" type="ORF">Vretimale_5351</name>
</gene>
<dbReference type="InterPro" id="IPR012677">
    <property type="entry name" value="Nucleotide-bd_a/b_plait_sf"/>
</dbReference>
<dbReference type="InterPro" id="IPR002052">
    <property type="entry name" value="DNA_methylase_N6_adenine_CS"/>
</dbReference>
<dbReference type="SUPFAM" id="SSF53335">
    <property type="entry name" value="S-adenosyl-L-methionine-dependent methyltransferases"/>
    <property type="match status" value="1"/>
</dbReference>
<accession>A0A8J4G560</accession>
<dbReference type="Pfam" id="PF03129">
    <property type="entry name" value="HGTP_anticodon"/>
    <property type="match status" value="1"/>
</dbReference>
<dbReference type="Gene3D" id="3.40.50.800">
    <property type="entry name" value="Anticodon-binding domain"/>
    <property type="match status" value="1"/>
</dbReference>
<feature type="compositionally biased region" description="Low complexity" evidence="1">
    <location>
        <begin position="68"/>
        <end position="84"/>
    </location>
</feature>
<dbReference type="AlphaFoldDB" id="A0A8J4G560"/>
<dbReference type="PANTHER" id="PTHR14741:SF32">
    <property type="entry name" value="TRIMETHYLGUANOSINE SYNTHASE"/>
    <property type="match status" value="1"/>
</dbReference>
<dbReference type="InterPro" id="IPR035979">
    <property type="entry name" value="RBD_domain_sf"/>
</dbReference>
<feature type="region of interest" description="Disordered" evidence="1">
    <location>
        <begin position="763"/>
        <end position="813"/>
    </location>
</feature>
<dbReference type="GO" id="GO:0005634">
    <property type="term" value="C:nucleus"/>
    <property type="evidence" value="ECO:0007669"/>
    <property type="project" value="TreeGrafter"/>
</dbReference>
<dbReference type="GO" id="GO:0071164">
    <property type="term" value="F:RNA cap trimethylguanosine synthase activity"/>
    <property type="evidence" value="ECO:0007669"/>
    <property type="project" value="TreeGrafter"/>
</dbReference>
<dbReference type="GO" id="GO:0003676">
    <property type="term" value="F:nucleic acid binding"/>
    <property type="evidence" value="ECO:0007669"/>
    <property type="project" value="InterPro"/>
</dbReference>
<feature type="region of interest" description="Disordered" evidence="1">
    <location>
        <begin position="441"/>
        <end position="467"/>
    </location>
</feature>
<feature type="region of interest" description="Disordered" evidence="1">
    <location>
        <begin position="174"/>
        <end position="201"/>
    </location>
</feature>
<dbReference type="InterPro" id="IPR029063">
    <property type="entry name" value="SAM-dependent_MTases_sf"/>
</dbReference>
<protein>
    <submittedName>
        <fullName evidence="2">Uncharacterized protein</fullName>
    </submittedName>
</protein>
<evidence type="ECO:0000313" key="2">
    <source>
        <dbReference type="EMBL" id="GIM00188.1"/>
    </source>
</evidence>
<dbReference type="Gene3D" id="3.30.70.330">
    <property type="match status" value="1"/>
</dbReference>
<dbReference type="InterPro" id="IPR004154">
    <property type="entry name" value="Anticodon-bd"/>
</dbReference>
<organism evidence="2 3">
    <name type="scientific">Volvox reticuliferus</name>
    <dbReference type="NCBI Taxonomy" id="1737510"/>
    <lineage>
        <taxon>Eukaryota</taxon>
        <taxon>Viridiplantae</taxon>
        <taxon>Chlorophyta</taxon>
        <taxon>core chlorophytes</taxon>
        <taxon>Chlorophyceae</taxon>
        <taxon>CS clade</taxon>
        <taxon>Chlamydomonadales</taxon>
        <taxon>Volvocaceae</taxon>
        <taxon>Volvox</taxon>
    </lineage>
</organism>
<comment type="caution">
    <text evidence="2">The sequence shown here is derived from an EMBL/GenBank/DDBJ whole genome shotgun (WGS) entry which is preliminary data.</text>
</comment>
<reference evidence="2" key="1">
    <citation type="journal article" date="2021" name="Proc. Natl. Acad. Sci. U.S.A.">
        <title>Three genomes in the algal genus Volvox reveal the fate of a haploid sex-determining region after a transition to homothallism.</title>
        <authorList>
            <person name="Yamamoto K."/>
            <person name="Hamaji T."/>
            <person name="Kawai-Toyooka H."/>
            <person name="Matsuzaki R."/>
            <person name="Takahashi F."/>
            <person name="Nishimura Y."/>
            <person name="Kawachi M."/>
            <person name="Noguchi H."/>
            <person name="Minakuchi Y."/>
            <person name="Umen J.G."/>
            <person name="Toyoda A."/>
            <person name="Nozaki H."/>
        </authorList>
    </citation>
    <scope>NUCLEOTIDE SEQUENCE</scope>
    <source>
        <strain evidence="2">NIES-3785</strain>
    </source>
</reference>
<dbReference type="PROSITE" id="PS00092">
    <property type="entry name" value="N6_MTASE"/>
    <property type="match status" value="1"/>
</dbReference>
<dbReference type="OrthoDB" id="194443at2759"/>
<name>A0A8J4G560_9CHLO</name>